<feature type="active site" description="Proton donor/acceptor" evidence="2">
    <location>
        <position position="166"/>
    </location>
</feature>
<feature type="transmembrane region" description="Helical" evidence="4">
    <location>
        <begin position="5"/>
        <end position="24"/>
    </location>
</feature>
<keyword evidence="4" id="KW-0812">Transmembrane</keyword>
<dbReference type="OrthoDB" id="165822at2"/>
<dbReference type="Gene3D" id="2.40.260.10">
    <property type="entry name" value="Sortase"/>
    <property type="match status" value="1"/>
</dbReference>
<feature type="region of interest" description="Disordered" evidence="3">
    <location>
        <begin position="40"/>
        <end position="110"/>
    </location>
</feature>
<dbReference type="Pfam" id="PF04203">
    <property type="entry name" value="Sortase"/>
    <property type="match status" value="1"/>
</dbReference>
<evidence type="ECO:0000256" key="2">
    <source>
        <dbReference type="PIRSR" id="PIRSR605754-1"/>
    </source>
</evidence>
<dbReference type="InterPro" id="IPR023365">
    <property type="entry name" value="Sortase_dom-sf"/>
</dbReference>
<dbReference type="InterPro" id="IPR005754">
    <property type="entry name" value="Sortase"/>
</dbReference>
<name>A0A1H2WEA4_9BACI</name>
<keyword evidence="1" id="KW-0378">Hydrolase</keyword>
<protein>
    <submittedName>
        <fullName evidence="5">Sortase A</fullName>
    </submittedName>
</protein>
<sequence>MEKIFIAMIVIGLSITGYFGYQWFDARAGVDKISTNEEDVITDSANESAEAPDDNNSEEQNDSSSVEAAGEPEAYTLPEGNNTDTSPDEASSSSSDNSRDSAVMSDEIDQWDKGENVAKLKIPELGNSYSIYWGTDDESLDQGVGMYVSEWTTTPEESRHTVLSGHRDTVFTGLDELEDGDSLIVEYENTQYVYRLQETWVTDAEDRSVIVDKDEPTLTLTTCYPFDYIGSAPDRYIVEAELEQTNSL</sequence>
<evidence type="ECO:0000313" key="5">
    <source>
        <dbReference type="EMBL" id="SDW78604.1"/>
    </source>
</evidence>
<dbReference type="AlphaFoldDB" id="A0A1H2WEA4"/>
<dbReference type="InterPro" id="IPR041999">
    <property type="entry name" value="Sortase_D_1"/>
</dbReference>
<feature type="compositionally biased region" description="Acidic residues" evidence="3">
    <location>
        <begin position="50"/>
        <end position="61"/>
    </location>
</feature>
<dbReference type="InterPro" id="IPR053525">
    <property type="entry name" value="Sortase_D"/>
</dbReference>
<dbReference type="STRING" id="1122204.SAMN05421781_2379"/>
<feature type="active site" description="Acyl-thioester intermediate" evidence="2">
    <location>
        <position position="223"/>
    </location>
</feature>
<dbReference type="RefSeq" id="WP_091615353.1">
    <property type="nucleotide sequence ID" value="NZ_FNNC01000005.1"/>
</dbReference>
<evidence type="ECO:0000256" key="1">
    <source>
        <dbReference type="ARBA" id="ARBA00022801"/>
    </source>
</evidence>
<dbReference type="NCBIfam" id="NF033746">
    <property type="entry name" value="class_D_sortase"/>
    <property type="match status" value="1"/>
</dbReference>
<feature type="compositionally biased region" description="Low complexity" evidence="3">
    <location>
        <begin position="84"/>
        <end position="96"/>
    </location>
</feature>
<keyword evidence="4" id="KW-0472">Membrane</keyword>
<dbReference type="NCBIfam" id="TIGR01076">
    <property type="entry name" value="sortase_fam"/>
    <property type="match status" value="1"/>
</dbReference>
<reference evidence="5 6" key="1">
    <citation type="submission" date="2016-10" db="EMBL/GenBank/DDBJ databases">
        <authorList>
            <person name="de Groot N.N."/>
        </authorList>
    </citation>
    <scope>NUCLEOTIDE SEQUENCE [LARGE SCALE GENOMIC DNA]</scope>
    <source>
        <strain evidence="5 6">DSM 23126</strain>
    </source>
</reference>
<dbReference type="SUPFAM" id="SSF63817">
    <property type="entry name" value="Sortase"/>
    <property type="match status" value="1"/>
</dbReference>
<dbReference type="GO" id="GO:0016787">
    <property type="term" value="F:hydrolase activity"/>
    <property type="evidence" value="ECO:0007669"/>
    <property type="project" value="UniProtKB-KW"/>
</dbReference>
<evidence type="ECO:0000313" key="6">
    <source>
        <dbReference type="Proteomes" id="UP000199488"/>
    </source>
</evidence>
<keyword evidence="6" id="KW-1185">Reference proteome</keyword>
<proteinExistence type="predicted"/>
<evidence type="ECO:0000256" key="3">
    <source>
        <dbReference type="SAM" id="MobiDB-lite"/>
    </source>
</evidence>
<dbReference type="EMBL" id="FNNC01000005">
    <property type="protein sequence ID" value="SDW78604.1"/>
    <property type="molecule type" value="Genomic_DNA"/>
</dbReference>
<accession>A0A1H2WEA4</accession>
<dbReference type="Proteomes" id="UP000199488">
    <property type="component" value="Unassembled WGS sequence"/>
</dbReference>
<organism evidence="5 6">
    <name type="scientific">Marinococcus luteus</name>
    <dbReference type="NCBI Taxonomy" id="1122204"/>
    <lineage>
        <taxon>Bacteria</taxon>
        <taxon>Bacillati</taxon>
        <taxon>Bacillota</taxon>
        <taxon>Bacilli</taxon>
        <taxon>Bacillales</taxon>
        <taxon>Bacillaceae</taxon>
        <taxon>Marinococcus</taxon>
    </lineage>
</organism>
<gene>
    <name evidence="5" type="ORF">SAMN05421781_2379</name>
</gene>
<dbReference type="CDD" id="cd05828">
    <property type="entry name" value="Sortase_D_1"/>
    <property type="match status" value="1"/>
</dbReference>
<evidence type="ECO:0000256" key="4">
    <source>
        <dbReference type="SAM" id="Phobius"/>
    </source>
</evidence>
<keyword evidence="4" id="KW-1133">Transmembrane helix</keyword>